<feature type="chain" id="PRO_5015675179" evidence="2">
    <location>
        <begin position="23"/>
        <end position="94"/>
    </location>
</feature>
<organism evidence="3 4">
    <name type="scientific">Artemisia annua</name>
    <name type="common">Sweet wormwood</name>
    <dbReference type="NCBI Taxonomy" id="35608"/>
    <lineage>
        <taxon>Eukaryota</taxon>
        <taxon>Viridiplantae</taxon>
        <taxon>Streptophyta</taxon>
        <taxon>Embryophyta</taxon>
        <taxon>Tracheophyta</taxon>
        <taxon>Spermatophyta</taxon>
        <taxon>Magnoliopsida</taxon>
        <taxon>eudicotyledons</taxon>
        <taxon>Gunneridae</taxon>
        <taxon>Pentapetalae</taxon>
        <taxon>asterids</taxon>
        <taxon>campanulids</taxon>
        <taxon>Asterales</taxon>
        <taxon>Asteraceae</taxon>
        <taxon>Asteroideae</taxon>
        <taxon>Anthemideae</taxon>
        <taxon>Artemisiinae</taxon>
        <taxon>Artemisia</taxon>
    </lineage>
</organism>
<dbReference type="Proteomes" id="UP000245207">
    <property type="component" value="Unassembled WGS sequence"/>
</dbReference>
<keyword evidence="4" id="KW-1185">Reference proteome</keyword>
<accession>A0A2U1L405</accession>
<proteinExistence type="predicted"/>
<feature type="region of interest" description="Disordered" evidence="1">
    <location>
        <begin position="46"/>
        <end position="82"/>
    </location>
</feature>
<feature type="signal peptide" evidence="2">
    <location>
        <begin position="1"/>
        <end position="22"/>
    </location>
</feature>
<protein>
    <submittedName>
        <fullName evidence="3">Uncharacterized protein</fullName>
    </submittedName>
</protein>
<comment type="caution">
    <text evidence="3">The sequence shown here is derived from an EMBL/GenBank/DDBJ whole genome shotgun (WGS) entry which is preliminary data.</text>
</comment>
<dbReference type="EMBL" id="PKPP01011689">
    <property type="protein sequence ID" value="PWA43699.1"/>
    <property type="molecule type" value="Genomic_DNA"/>
</dbReference>
<feature type="compositionally biased region" description="Basic and acidic residues" evidence="1">
    <location>
        <begin position="46"/>
        <end position="58"/>
    </location>
</feature>
<feature type="compositionally biased region" description="Polar residues" evidence="1">
    <location>
        <begin position="59"/>
        <end position="74"/>
    </location>
</feature>
<evidence type="ECO:0000256" key="1">
    <source>
        <dbReference type="SAM" id="MobiDB-lite"/>
    </source>
</evidence>
<reference evidence="3 4" key="1">
    <citation type="journal article" date="2018" name="Mol. Plant">
        <title>The genome of Artemisia annua provides insight into the evolution of Asteraceae family and artemisinin biosynthesis.</title>
        <authorList>
            <person name="Shen Q."/>
            <person name="Zhang L."/>
            <person name="Liao Z."/>
            <person name="Wang S."/>
            <person name="Yan T."/>
            <person name="Shi P."/>
            <person name="Liu M."/>
            <person name="Fu X."/>
            <person name="Pan Q."/>
            <person name="Wang Y."/>
            <person name="Lv Z."/>
            <person name="Lu X."/>
            <person name="Zhang F."/>
            <person name="Jiang W."/>
            <person name="Ma Y."/>
            <person name="Chen M."/>
            <person name="Hao X."/>
            <person name="Li L."/>
            <person name="Tang Y."/>
            <person name="Lv G."/>
            <person name="Zhou Y."/>
            <person name="Sun X."/>
            <person name="Brodelius P.E."/>
            <person name="Rose J.K.C."/>
            <person name="Tang K."/>
        </authorList>
    </citation>
    <scope>NUCLEOTIDE SEQUENCE [LARGE SCALE GENOMIC DNA]</scope>
    <source>
        <strain evidence="4">cv. Huhao1</strain>
        <tissue evidence="3">Leaf</tissue>
    </source>
</reference>
<name>A0A2U1L405_ARTAN</name>
<evidence type="ECO:0000313" key="3">
    <source>
        <dbReference type="EMBL" id="PWA43699.1"/>
    </source>
</evidence>
<sequence>MKSIFVILVAIVMFLVFLEANASRPNFAFPIHDWSMGKNAITQHDAKKTTTTMARKEANNSGMTESDGQENDSSTDTHHYFPCVEPSKCGNIRT</sequence>
<gene>
    <name evidence="3" type="ORF">CTI12_AA533210</name>
</gene>
<evidence type="ECO:0000256" key="2">
    <source>
        <dbReference type="SAM" id="SignalP"/>
    </source>
</evidence>
<dbReference type="OrthoDB" id="1600458at2759"/>
<keyword evidence="2" id="KW-0732">Signal</keyword>
<dbReference type="AlphaFoldDB" id="A0A2U1L405"/>
<evidence type="ECO:0000313" key="4">
    <source>
        <dbReference type="Proteomes" id="UP000245207"/>
    </source>
</evidence>